<dbReference type="Proteomes" id="UP000516346">
    <property type="component" value="Chromosome"/>
</dbReference>
<feature type="domain" description="Lumazine-binding" evidence="11">
    <location>
        <begin position="1"/>
        <end position="97"/>
    </location>
</feature>
<feature type="domain" description="Lumazine-binding" evidence="11">
    <location>
        <begin position="98"/>
        <end position="195"/>
    </location>
</feature>
<keyword evidence="6" id="KW-0686">Riboflavin biosynthesis</keyword>
<name>A0A7H1AZE6_9GAMM</name>
<dbReference type="InterPro" id="IPR023366">
    <property type="entry name" value="ATP_synth_asu-like_sf"/>
</dbReference>
<reference evidence="12 13" key="1">
    <citation type="submission" date="2020-09" db="EMBL/GenBank/DDBJ databases">
        <title>Genome sequence of the banana aphid, Pentalonia nigronervosa Coquerel (Hemiptera: Aphididae) and its symbionts.</title>
        <authorList>
            <person name="Mathers T.C."/>
            <person name="Mugford S.T."/>
            <person name="Hogenhout S.A."/>
            <person name="Tripathi L."/>
        </authorList>
    </citation>
    <scope>NUCLEOTIDE SEQUENCE [LARGE SCALE GENOMIC DNA]</scope>
    <source>
        <strain evidence="12">Ba4</strain>
    </source>
</reference>
<dbReference type="InterPro" id="IPR001783">
    <property type="entry name" value="Lumazine-bd"/>
</dbReference>
<dbReference type="PROSITE" id="PS51177">
    <property type="entry name" value="LUMAZINE_BIND"/>
    <property type="match status" value="2"/>
</dbReference>
<evidence type="ECO:0000256" key="8">
    <source>
        <dbReference type="ARBA" id="ARBA00022737"/>
    </source>
</evidence>
<dbReference type="GO" id="GO:0005829">
    <property type="term" value="C:cytosol"/>
    <property type="evidence" value="ECO:0007669"/>
    <property type="project" value="TreeGrafter"/>
</dbReference>
<sequence length="213" mass="24051">MFTGIVSGIATVVSIKKTKKTYSYIVEFSLNLYKNLKVGDSVAHNGCCLTVKKINVPYVEFDVLQETLKITNLGMLGIGDQINIERSVKYGDEIGGHIISGHITNTAEIFNVLQLNNDYILWLEIKDMSLMKYIFFKGFICVDGISLTINDITKNKFCVCLIPQTLSSTTIKNKKNGYLVNIEIDFYTRTTVDTVQYIMNQNIIKKHTGILKK</sequence>
<dbReference type="CDD" id="cd00402">
    <property type="entry name" value="Riboflavin_synthase_like"/>
    <property type="match status" value="1"/>
</dbReference>
<keyword evidence="7" id="KW-0808">Transferase</keyword>
<dbReference type="PIRSF" id="PIRSF000498">
    <property type="entry name" value="Riboflavin_syn_A"/>
    <property type="match status" value="1"/>
</dbReference>
<evidence type="ECO:0000256" key="4">
    <source>
        <dbReference type="ARBA" id="ARBA00012827"/>
    </source>
</evidence>
<dbReference type="NCBIfam" id="NF009566">
    <property type="entry name" value="PRK13020.1"/>
    <property type="match status" value="1"/>
</dbReference>
<gene>
    <name evidence="12" type="ORF">ICW73_02675</name>
</gene>
<feature type="repeat" description="Lumazine-binding" evidence="10">
    <location>
        <begin position="1"/>
        <end position="97"/>
    </location>
</feature>
<evidence type="ECO:0000256" key="10">
    <source>
        <dbReference type="PROSITE-ProRule" id="PRU00524"/>
    </source>
</evidence>
<comment type="catalytic activity">
    <reaction evidence="1">
        <text>2 6,7-dimethyl-8-(1-D-ribityl)lumazine + H(+) = 5-amino-6-(D-ribitylamino)uracil + riboflavin</text>
        <dbReference type="Rhea" id="RHEA:20772"/>
        <dbReference type="ChEBI" id="CHEBI:15378"/>
        <dbReference type="ChEBI" id="CHEBI:15934"/>
        <dbReference type="ChEBI" id="CHEBI:57986"/>
        <dbReference type="ChEBI" id="CHEBI:58201"/>
        <dbReference type="EC" id="2.5.1.9"/>
    </reaction>
</comment>
<proteinExistence type="predicted"/>
<evidence type="ECO:0000256" key="5">
    <source>
        <dbReference type="ARBA" id="ARBA00013950"/>
    </source>
</evidence>
<evidence type="ECO:0000256" key="2">
    <source>
        <dbReference type="ARBA" id="ARBA00002803"/>
    </source>
</evidence>
<dbReference type="AlphaFoldDB" id="A0A7H1AZE6"/>
<evidence type="ECO:0000256" key="1">
    <source>
        <dbReference type="ARBA" id="ARBA00000968"/>
    </source>
</evidence>
<dbReference type="PANTHER" id="PTHR21098:SF0">
    <property type="entry name" value="RIBOFLAVIN SYNTHASE"/>
    <property type="match status" value="1"/>
</dbReference>
<dbReference type="InterPro" id="IPR017938">
    <property type="entry name" value="Riboflavin_synthase-like_b-brl"/>
</dbReference>
<dbReference type="UniPathway" id="UPA00275">
    <property type="reaction ID" value="UER00405"/>
</dbReference>
<accession>A0A7H1AZE6</accession>
<evidence type="ECO:0000256" key="9">
    <source>
        <dbReference type="NCBIfam" id="TIGR00187"/>
    </source>
</evidence>
<dbReference type="NCBIfam" id="TIGR00187">
    <property type="entry name" value="ribE"/>
    <property type="match status" value="1"/>
</dbReference>
<comment type="pathway">
    <text evidence="3">Cofactor biosynthesis; riboflavin biosynthesis; riboflavin from 2-hydroxy-3-oxobutyl phosphate and 5-amino-6-(D-ribitylamino)uracil: step 2/2.</text>
</comment>
<organism evidence="12 13">
    <name type="scientific">Buchnera aphidicola</name>
    <name type="common">Pentalonia nigronervosa</name>
    <dbReference type="NCBI Taxonomy" id="1309793"/>
    <lineage>
        <taxon>Bacteria</taxon>
        <taxon>Pseudomonadati</taxon>
        <taxon>Pseudomonadota</taxon>
        <taxon>Gammaproteobacteria</taxon>
        <taxon>Enterobacterales</taxon>
        <taxon>Erwiniaceae</taxon>
        <taxon>Buchnera</taxon>
    </lineage>
</organism>
<dbReference type="FunFam" id="2.40.30.20:FF:000003">
    <property type="entry name" value="Riboflavin synthase, alpha subunit"/>
    <property type="match status" value="1"/>
</dbReference>
<dbReference type="PANTHER" id="PTHR21098">
    <property type="entry name" value="RIBOFLAVIN SYNTHASE ALPHA CHAIN"/>
    <property type="match status" value="1"/>
</dbReference>
<evidence type="ECO:0000259" key="11">
    <source>
        <dbReference type="PROSITE" id="PS51177"/>
    </source>
</evidence>
<dbReference type="Gene3D" id="2.40.30.20">
    <property type="match status" value="2"/>
</dbReference>
<protein>
    <recommendedName>
        <fullName evidence="5 9">Riboflavin synthase</fullName>
        <ecNumber evidence="4 9">2.5.1.9</ecNumber>
    </recommendedName>
</protein>
<dbReference type="GO" id="GO:0004746">
    <property type="term" value="F:riboflavin synthase activity"/>
    <property type="evidence" value="ECO:0007669"/>
    <property type="project" value="UniProtKB-UniRule"/>
</dbReference>
<dbReference type="Pfam" id="PF00677">
    <property type="entry name" value="Lum_binding"/>
    <property type="match status" value="2"/>
</dbReference>
<keyword evidence="8" id="KW-0677">Repeat</keyword>
<dbReference type="GO" id="GO:0009231">
    <property type="term" value="P:riboflavin biosynthetic process"/>
    <property type="evidence" value="ECO:0007669"/>
    <property type="project" value="UniProtKB-UniPathway"/>
</dbReference>
<feature type="repeat" description="Lumazine-binding" evidence="10">
    <location>
        <begin position="98"/>
        <end position="195"/>
    </location>
</feature>
<evidence type="ECO:0000256" key="7">
    <source>
        <dbReference type="ARBA" id="ARBA00022679"/>
    </source>
</evidence>
<dbReference type="NCBIfam" id="NF006767">
    <property type="entry name" value="PRK09289.1"/>
    <property type="match status" value="1"/>
</dbReference>
<dbReference type="EC" id="2.5.1.9" evidence="4 9"/>
<dbReference type="EMBL" id="CP061275">
    <property type="protein sequence ID" value="QNS01851.1"/>
    <property type="molecule type" value="Genomic_DNA"/>
</dbReference>
<evidence type="ECO:0000256" key="6">
    <source>
        <dbReference type="ARBA" id="ARBA00022619"/>
    </source>
</evidence>
<comment type="function">
    <text evidence="2">Catalyzes the dismutation of two molecules of 6,7-dimethyl-8-ribityllumazine, resulting in the formation of riboflavin and 5-amino-6-(D-ribitylamino)uracil.</text>
</comment>
<dbReference type="SUPFAM" id="SSF63380">
    <property type="entry name" value="Riboflavin synthase domain-like"/>
    <property type="match status" value="2"/>
</dbReference>
<evidence type="ECO:0000256" key="3">
    <source>
        <dbReference type="ARBA" id="ARBA00004887"/>
    </source>
</evidence>
<evidence type="ECO:0000313" key="12">
    <source>
        <dbReference type="EMBL" id="QNS01851.1"/>
    </source>
</evidence>
<dbReference type="InterPro" id="IPR026017">
    <property type="entry name" value="Lumazine-bd_dom"/>
</dbReference>
<evidence type="ECO:0000313" key="13">
    <source>
        <dbReference type="Proteomes" id="UP000516346"/>
    </source>
</evidence>